<accession>A0ABS4U178</accession>
<name>A0ABS4U178_9PSEU</name>
<sequence>MGALAVTGGAPATDVASLVGAELPIRIGLETGLILKASQLAVAAVGDEPAVFVDPLTFGVDTAKTALRQLLPWSIPLPLTESTLTIELVATVGADTPVLVMIGDDLFTRTIPKGENSVIVPVALKQGDKHPVLVLVAGQVGRFEELTVTE</sequence>
<keyword evidence="2" id="KW-1185">Reference proteome</keyword>
<gene>
    <name evidence="1" type="ORF">JOF56_010776</name>
</gene>
<protein>
    <submittedName>
        <fullName evidence="1">Uncharacterized protein</fullName>
    </submittedName>
</protein>
<comment type="caution">
    <text evidence="1">The sequence shown here is derived from an EMBL/GenBank/DDBJ whole genome shotgun (WGS) entry which is preliminary data.</text>
</comment>
<organism evidence="1 2">
    <name type="scientific">Kibdelosporangium banguiense</name>
    <dbReference type="NCBI Taxonomy" id="1365924"/>
    <lineage>
        <taxon>Bacteria</taxon>
        <taxon>Bacillati</taxon>
        <taxon>Actinomycetota</taxon>
        <taxon>Actinomycetes</taxon>
        <taxon>Pseudonocardiales</taxon>
        <taxon>Pseudonocardiaceae</taxon>
        <taxon>Kibdelosporangium</taxon>
    </lineage>
</organism>
<evidence type="ECO:0000313" key="1">
    <source>
        <dbReference type="EMBL" id="MBP2330391.1"/>
    </source>
</evidence>
<dbReference type="RefSeq" id="WP_209647008.1">
    <property type="nucleotide sequence ID" value="NZ_JAGINW010000001.1"/>
</dbReference>
<evidence type="ECO:0000313" key="2">
    <source>
        <dbReference type="Proteomes" id="UP001519332"/>
    </source>
</evidence>
<dbReference type="EMBL" id="JAGINW010000001">
    <property type="protein sequence ID" value="MBP2330391.1"/>
    <property type="molecule type" value="Genomic_DNA"/>
</dbReference>
<proteinExistence type="predicted"/>
<dbReference type="Proteomes" id="UP001519332">
    <property type="component" value="Unassembled WGS sequence"/>
</dbReference>
<reference evidence="1 2" key="1">
    <citation type="submission" date="2021-03" db="EMBL/GenBank/DDBJ databases">
        <title>Sequencing the genomes of 1000 actinobacteria strains.</title>
        <authorList>
            <person name="Klenk H.-P."/>
        </authorList>
    </citation>
    <scope>NUCLEOTIDE SEQUENCE [LARGE SCALE GENOMIC DNA]</scope>
    <source>
        <strain evidence="1 2">DSM 46670</strain>
    </source>
</reference>